<dbReference type="InterPro" id="IPR029526">
    <property type="entry name" value="PGBD"/>
</dbReference>
<comment type="caution">
    <text evidence="3">The sequence shown here is derived from an EMBL/GenBank/DDBJ whole genome shotgun (WGS) entry which is preliminary data.</text>
</comment>
<gene>
    <name evidence="3" type="ORF">AGLY_016994</name>
</gene>
<feature type="compositionally biased region" description="Low complexity" evidence="1">
    <location>
        <begin position="763"/>
        <end position="777"/>
    </location>
</feature>
<dbReference type="EMBL" id="VYZN01000949">
    <property type="protein sequence ID" value="KAE9522572.1"/>
    <property type="molecule type" value="Genomic_DNA"/>
</dbReference>
<evidence type="ECO:0000259" key="2">
    <source>
        <dbReference type="Pfam" id="PF13843"/>
    </source>
</evidence>
<dbReference type="AlphaFoldDB" id="A0A6G0SWD5"/>
<feature type="region of interest" description="Disordered" evidence="1">
    <location>
        <begin position="754"/>
        <end position="781"/>
    </location>
</feature>
<evidence type="ECO:0000313" key="3">
    <source>
        <dbReference type="EMBL" id="KAE9522572.1"/>
    </source>
</evidence>
<feature type="domain" description="PiggyBac transposable element-derived protein" evidence="2">
    <location>
        <begin position="354"/>
        <end position="716"/>
    </location>
</feature>
<reference evidence="3 4" key="1">
    <citation type="submission" date="2019-08" db="EMBL/GenBank/DDBJ databases">
        <title>The genome of the soybean aphid Biotype 1, its phylome, world population structure and adaptation to the North American continent.</title>
        <authorList>
            <person name="Giordano R."/>
            <person name="Donthu R.K."/>
            <person name="Hernandez A.G."/>
            <person name="Wright C.L."/>
            <person name="Zimin A.V."/>
        </authorList>
    </citation>
    <scope>NUCLEOTIDE SEQUENCE [LARGE SCALE GENOMIC DNA]</scope>
    <source>
        <tissue evidence="3">Whole aphids</tissue>
    </source>
</reference>
<proteinExistence type="predicted"/>
<organism evidence="3 4">
    <name type="scientific">Aphis glycines</name>
    <name type="common">Soybean aphid</name>
    <dbReference type="NCBI Taxonomy" id="307491"/>
    <lineage>
        <taxon>Eukaryota</taxon>
        <taxon>Metazoa</taxon>
        <taxon>Ecdysozoa</taxon>
        <taxon>Arthropoda</taxon>
        <taxon>Hexapoda</taxon>
        <taxon>Insecta</taxon>
        <taxon>Pterygota</taxon>
        <taxon>Neoptera</taxon>
        <taxon>Paraneoptera</taxon>
        <taxon>Hemiptera</taxon>
        <taxon>Sternorrhyncha</taxon>
        <taxon>Aphidomorpha</taxon>
        <taxon>Aphidoidea</taxon>
        <taxon>Aphididae</taxon>
        <taxon>Aphidini</taxon>
        <taxon>Aphis</taxon>
        <taxon>Aphis</taxon>
    </lineage>
</organism>
<dbReference type="Pfam" id="PF13843">
    <property type="entry name" value="DDE_Tnp_1_7"/>
    <property type="match status" value="1"/>
</dbReference>
<dbReference type="Proteomes" id="UP000475862">
    <property type="component" value="Unassembled WGS sequence"/>
</dbReference>
<evidence type="ECO:0000313" key="4">
    <source>
        <dbReference type="Proteomes" id="UP000475862"/>
    </source>
</evidence>
<dbReference type="OrthoDB" id="6597229at2759"/>
<dbReference type="PANTHER" id="PTHR47272">
    <property type="entry name" value="DDE_TNP_1_7 DOMAIN-CONTAINING PROTEIN"/>
    <property type="match status" value="1"/>
</dbReference>
<dbReference type="PANTHER" id="PTHR47272:SF2">
    <property type="entry name" value="PIGGYBAC TRANSPOSABLE ELEMENT-DERIVED PROTEIN 3-LIKE"/>
    <property type="match status" value="1"/>
</dbReference>
<name>A0A6G0SWD5_APHGL</name>
<keyword evidence="4" id="KW-1185">Reference proteome</keyword>
<sequence>MSTSNMHCITEILGNKVKPSMKRLLLWILIENANNNNLVTNFGEIIYTNGEERLQDFKKITEPFCDNIMIAKILDFTCGGYNSILRSNFSEFKLAGHGVKAKKPYLLNSDIKTASGEEQVIGVDLKKYKEYENPVFIPFKVELADVKIETLLHELPKILERLKKDNYYLLDLDITLDIAGIFNKEEMIKYLVSSFPFSLPGKNIKKDNIIVDNIKTVGIDCLTWLNENSRVKVYNKFICQMTSPGVNKQLGNHFINFINCPDKRLKETFGSELARKNGITRLETTIYNYANNDFDINEKMWKKLTDTLENSCCIVDTTSKRLNYVYWPNKNSSKLTGINIKLPEDVLLFAILISPIDYFNHYFHEDFFDIIAFNTTLYTVQKGIQFQPTNGMEIKSLIAIHIIMGSLKFPRVRMYWEETFRINIVANTMTRDRFFQLRSNLHIIDNNSIPINNKDKFIKVRPLYDLIKKKCNSLVKERNLSVDEQMVPFKGTLSVKQYMKGKPCPWGIKIYVLAGQSGTVNDFLLYQGGSTEINSDLLKQFGIGGATVLQLTEGVKKNSHFLYFDNFFSSFQLFERLYQKGIYAAGTIRTNRFANPPLLADKIMSKMGRGTSYEIKSKNINNFSLGILKWYDNKPVNIASNFITSGEVEIIKRWDKKNKLYVEVERPEIITLYNKSMGGVDKIDQLISTYRTFIKSKKWTLRLIVHAFDLVVANCWIQYLKDAKYLNIQKNKILDLLHFRLQLANEIINCRKPITPKRKGRPSNTSTDRSSRCSSNSEDICTQLSPQTNKKIKTDSPIPPDAVRYDTIDHLPGIDSLKNPTKCKHPKCTRKHRTHIFCEKC</sequence>
<evidence type="ECO:0000256" key="1">
    <source>
        <dbReference type="SAM" id="MobiDB-lite"/>
    </source>
</evidence>
<accession>A0A6G0SWD5</accession>
<protein>
    <recommendedName>
        <fullName evidence="2">PiggyBac transposable element-derived protein domain-containing protein</fullName>
    </recommendedName>
</protein>